<protein>
    <recommendedName>
        <fullName evidence="3">F-box domain-containing protein</fullName>
    </recommendedName>
</protein>
<evidence type="ECO:0000313" key="2">
    <source>
        <dbReference type="Proteomes" id="UP000077266"/>
    </source>
</evidence>
<keyword evidence="2" id="KW-1185">Reference proteome</keyword>
<proteinExistence type="predicted"/>
<dbReference type="Proteomes" id="UP000077266">
    <property type="component" value="Unassembled WGS sequence"/>
</dbReference>
<evidence type="ECO:0000313" key="1">
    <source>
        <dbReference type="EMBL" id="KZV95530.1"/>
    </source>
</evidence>
<sequence length="457" mass="49845">MYRASCFSFPLQFWPSPTMCVDPQCRTHKPGCEWPMSKPTKVRPDSGVVASPQTAMRTVLAVSCTACPSCSSSPCSSPSSPLPPELHTHVAAHLARAELVSFALASRAFAVAAQARLFRHLLLHHRTPRERAAKIFGTLAGNDKLCRYVKSFAVEWNMLDETDAGAIAGLAADALKRMYNLTFLSLSSRAVVAPDTYLPALRILQAAIVPPHEFLVRHAGQLTHLALLTPDDGMTVSNALLPPMPLLKELTTTAELTETLLAYGPSGQQLQSLTVHARDKSIAFPSSPFFTLLATAVPGLNKLWMVDWRPPSHSDPALPAATPHTHITTLGLYLTYCYCVADMSCPHGAYVWETFVQSAVKIVPNVEVLEFPCAPELAAAGEEEHARPSLPLEVWKAPDAYAKHMTRLRQVNLGNGLSYVRTPKDDGFAFVCVDGEALDTPYLCLPAHLRHLVDDQP</sequence>
<dbReference type="InParanoid" id="A0A165JYK1"/>
<name>A0A165JYK1_EXIGL</name>
<reference evidence="1 2" key="1">
    <citation type="journal article" date="2016" name="Mol. Biol. Evol.">
        <title>Comparative Genomics of Early-Diverging Mushroom-Forming Fungi Provides Insights into the Origins of Lignocellulose Decay Capabilities.</title>
        <authorList>
            <person name="Nagy L.G."/>
            <person name="Riley R."/>
            <person name="Tritt A."/>
            <person name="Adam C."/>
            <person name="Daum C."/>
            <person name="Floudas D."/>
            <person name="Sun H."/>
            <person name="Yadav J.S."/>
            <person name="Pangilinan J."/>
            <person name="Larsson K.H."/>
            <person name="Matsuura K."/>
            <person name="Barry K."/>
            <person name="Labutti K."/>
            <person name="Kuo R."/>
            <person name="Ohm R.A."/>
            <person name="Bhattacharya S.S."/>
            <person name="Shirouzu T."/>
            <person name="Yoshinaga Y."/>
            <person name="Martin F.M."/>
            <person name="Grigoriev I.V."/>
            <person name="Hibbett D.S."/>
        </authorList>
    </citation>
    <scope>NUCLEOTIDE SEQUENCE [LARGE SCALE GENOMIC DNA]</scope>
    <source>
        <strain evidence="1 2">HHB12029</strain>
    </source>
</reference>
<accession>A0A165JYK1</accession>
<dbReference type="EMBL" id="KV425955">
    <property type="protein sequence ID" value="KZV95530.1"/>
    <property type="molecule type" value="Genomic_DNA"/>
</dbReference>
<gene>
    <name evidence="1" type="ORF">EXIGLDRAFT_470306</name>
</gene>
<dbReference type="InterPro" id="IPR036047">
    <property type="entry name" value="F-box-like_dom_sf"/>
</dbReference>
<organism evidence="1 2">
    <name type="scientific">Exidia glandulosa HHB12029</name>
    <dbReference type="NCBI Taxonomy" id="1314781"/>
    <lineage>
        <taxon>Eukaryota</taxon>
        <taxon>Fungi</taxon>
        <taxon>Dikarya</taxon>
        <taxon>Basidiomycota</taxon>
        <taxon>Agaricomycotina</taxon>
        <taxon>Agaricomycetes</taxon>
        <taxon>Auriculariales</taxon>
        <taxon>Exidiaceae</taxon>
        <taxon>Exidia</taxon>
    </lineage>
</organism>
<dbReference type="AlphaFoldDB" id="A0A165JYK1"/>
<dbReference type="OrthoDB" id="3310154at2759"/>
<dbReference type="SUPFAM" id="SSF81383">
    <property type="entry name" value="F-box domain"/>
    <property type="match status" value="1"/>
</dbReference>
<evidence type="ECO:0008006" key="3">
    <source>
        <dbReference type="Google" id="ProtNLM"/>
    </source>
</evidence>